<dbReference type="EMBL" id="CAAALY010005195">
    <property type="protein sequence ID" value="VEL08984.1"/>
    <property type="molecule type" value="Genomic_DNA"/>
</dbReference>
<gene>
    <name evidence="1" type="ORF">PXEA_LOCUS2424</name>
</gene>
<comment type="caution">
    <text evidence="1">The sequence shown here is derived from an EMBL/GenBank/DDBJ whole genome shotgun (WGS) entry which is preliminary data.</text>
</comment>
<proteinExistence type="predicted"/>
<protein>
    <submittedName>
        <fullName evidence="1">Uncharacterized protein</fullName>
    </submittedName>
</protein>
<sequence>MLKCMPERRRRTKEDAIGFMSALWVRDTRFVDRSKPRVMRPGWLWLPVLMASVTTDAMNAKQELLAELGN</sequence>
<keyword evidence="2" id="KW-1185">Reference proteome</keyword>
<dbReference type="AlphaFoldDB" id="A0A448WDC2"/>
<accession>A0A448WDC2</accession>
<evidence type="ECO:0000313" key="1">
    <source>
        <dbReference type="EMBL" id="VEL08984.1"/>
    </source>
</evidence>
<organism evidence="1 2">
    <name type="scientific">Protopolystoma xenopodis</name>
    <dbReference type="NCBI Taxonomy" id="117903"/>
    <lineage>
        <taxon>Eukaryota</taxon>
        <taxon>Metazoa</taxon>
        <taxon>Spiralia</taxon>
        <taxon>Lophotrochozoa</taxon>
        <taxon>Platyhelminthes</taxon>
        <taxon>Monogenea</taxon>
        <taxon>Polyopisthocotylea</taxon>
        <taxon>Polystomatidea</taxon>
        <taxon>Polystomatidae</taxon>
        <taxon>Protopolystoma</taxon>
    </lineage>
</organism>
<evidence type="ECO:0000313" key="2">
    <source>
        <dbReference type="Proteomes" id="UP000784294"/>
    </source>
</evidence>
<reference evidence="1" key="1">
    <citation type="submission" date="2018-11" db="EMBL/GenBank/DDBJ databases">
        <authorList>
            <consortium name="Pathogen Informatics"/>
        </authorList>
    </citation>
    <scope>NUCLEOTIDE SEQUENCE</scope>
</reference>
<dbReference type="Proteomes" id="UP000784294">
    <property type="component" value="Unassembled WGS sequence"/>
</dbReference>
<name>A0A448WDC2_9PLAT</name>